<dbReference type="EMBL" id="JASPKZ010006814">
    <property type="protein sequence ID" value="KAJ9587018.1"/>
    <property type="molecule type" value="Genomic_DNA"/>
</dbReference>
<feature type="transmembrane region" description="Helical" evidence="1">
    <location>
        <begin position="486"/>
        <end position="505"/>
    </location>
</feature>
<gene>
    <name evidence="2" type="ORF">L9F63_019397</name>
</gene>
<reference evidence="2" key="2">
    <citation type="submission" date="2023-05" db="EMBL/GenBank/DDBJ databases">
        <authorList>
            <person name="Fouks B."/>
        </authorList>
    </citation>
    <scope>NUCLEOTIDE SEQUENCE</scope>
    <source>
        <strain evidence="2">Stay&amp;Tobe</strain>
        <tissue evidence="2">Testes</tissue>
    </source>
</reference>
<name>A0AAD7ZWD0_DIPPU</name>
<reference evidence="2" key="1">
    <citation type="journal article" date="2023" name="IScience">
        <title>Live-bearing cockroach genome reveals convergent evolutionary mechanisms linked to viviparity in insects and beyond.</title>
        <authorList>
            <person name="Fouks B."/>
            <person name="Harrison M.C."/>
            <person name="Mikhailova A.A."/>
            <person name="Marchal E."/>
            <person name="English S."/>
            <person name="Carruthers M."/>
            <person name="Jennings E.C."/>
            <person name="Chiamaka E.L."/>
            <person name="Frigard R.A."/>
            <person name="Pippel M."/>
            <person name="Attardo G.M."/>
            <person name="Benoit J.B."/>
            <person name="Bornberg-Bauer E."/>
            <person name="Tobe S.S."/>
        </authorList>
    </citation>
    <scope>NUCLEOTIDE SEQUENCE</scope>
    <source>
        <strain evidence="2">Stay&amp;Tobe</strain>
    </source>
</reference>
<organism evidence="2 3">
    <name type="scientific">Diploptera punctata</name>
    <name type="common">Pacific beetle cockroach</name>
    <dbReference type="NCBI Taxonomy" id="6984"/>
    <lineage>
        <taxon>Eukaryota</taxon>
        <taxon>Metazoa</taxon>
        <taxon>Ecdysozoa</taxon>
        <taxon>Arthropoda</taxon>
        <taxon>Hexapoda</taxon>
        <taxon>Insecta</taxon>
        <taxon>Pterygota</taxon>
        <taxon>Neoptera</taxon>
        <taxon>Polyneoptera</taxon>
        <taxon>Dictyoptera</taxon>
        <taxon>Blattodea</taxon>
        <taxon>Blaberoidea</taxon>
        <taxon>Blaberidae</taxon>
        <taxon>Diplopterinae</taxon>
        <taxon>Diploptera</taxon>
    </lineage>
</organism>
<evidence type="ECO:0000313" key="3">
    <source>
        <dbReference type="Proteomes" id="UP001233999"/>
    </source>
</evidence>
<keyword evidence="1" id="KW-0812">Transmembrane</keyword>
<proteinExistence type="predicted"/>
<feature type="non-terminal residue" evidence="2">
    <location>
        <position position="539"/>
    </location>
</feature>
<feature type="transmembrane region" description="Helical" evidence="1">
    <location>
        <begin position="517"/>
        <end position="535"/>
    </location>
</feature>
<keyword evidence="3" id="KW-1185">Reference proteome</keyword>
<accession>A0AAD7ZWD0</accession>
<feature type="non-terminal residue" evidence="2">
    <location>
        <position position="1"/>
    </location>
</feature>
<keyword evidence="1" id="KW-1133">Transmembrane helix</keyword>
<protein>
    <submittedName>
        <fullName evidence="2">Uncharacterized protein</fullName>
    </submittedName>
</protein>
<feature type="transmembrane region" description="Helical" evidence="1">
    <location>
        <begin position="460"/>
        <end position="480"/>
    </location>
</feature>
<comment type="caution">
    <text evidence="2">The sequence shown here is derived from an EMBL/GenBank/DDBJ whole genome shotgun (WGS) entry which is preliminary data.</text>
</comment>
<evidence type="ECO:0000313" key="2">
    <source>
        <dbReference type="EMBL" id="KAJ9587018.1"/>
    </source>
</evidence>
<dbReference type="AlphaFoldDB" id="A0AAD7ZWD0"/>
<sequence>SSRLEQRDLPAMQEKKYNMEIVSFSATRFQHQKELFVTIGQSDCHLISCRLVLLLLFNHTIWLRDGLMFPGMVKNRPATSSIRFSTGQGVPLYGRELAREFSGEIQDWAYDVLRFMSGNAFMNVLRYKVNAFMNVLRLMCGMDVLRLMSGLMSGMDVLRLMSGMDVRRLMSGMDVFGKLMSGMDVLRFNVMVWMFFGKVNDVLVMSGMMLSECMVMVVLGECLVQSVRFKGGYDVIWLKSGMDVLWLNQFCLGGCSPEKKQNCWDGFVLVKIVLRCSTVRFKCSRSCTIYLLRKVMSGRISPVKARCDRVQVGFMYDSYRVNVGMDVLRCSPVNIWLDVLRCSTMFSDVLRCSPVRLISGIDVSPVNIWYRCSPIHVLVHACYVDERYGCFPIRFFSEFMSGSCLVHAYYVRCPINAWYGYLLYSSCLIHSWYECSPFSGSFLSNWCLVWTFTDSCLIHVWFIFMSGIDVLRLFYVLWYYCFTVRFNLALMFYAVSVSSLGCSPIRYMSVMDVFRQVSWFMSCLICMVSEFFPYVEDRP</sequence>
<keyword evidence="1" id="KW-0472">Membrane</keyword>
<dbReference type="Proteomes" id="UP001233999">
    <property type="component" value="Unassembled WGS sequence"/>
</dbReference>
<evidence type="ECO:0000256" key="1">
    <source>
        <dbReference type="SAM" id="Phobius"/>
    </source>
</evidence>